<dbReference type="AlphaFoldDB" id="A0A8B3FBX8"/>
<comment type="caution">
    <text evidence="1">The sequence shown here is derived from an EMBL/GenBank/DDBJ whole genome shotgun (WGS) entry which is preliminary data.</text>
</comment>
<evidence type="ECO:0000313" key="2">
    <source>
        <dbReference type="Proteomes" id="UP000269665"/>
    </source>
</evidence>
<gene>
    <name evidence="1" type="ORF">C5E00_02570</name>
</gene>
<dbReference type="GeneID" id="45849800"/>
<organism evidence="1 2">
    <name type="scientific">Pectobacterium parmentieri</name>
    <dbReference type="NCBI Taxonomy" id="1905730"/>
    <lineage>
        <taxon>Bacteria</taxon>
        <taxon>Pseudomonadati</taxon>
        <taxon>Pseudomonadota</taxon>
        <taxon>Gammaproteobacteria</taxon>
        <taxon>Enterobacterales</taxon>
        <taxon>Pectobacteriaceae</taxon>
        <taxon>Pectobacterium</taxon>
    </lineage>
</organism>
<accession>A0A8B3FBX8</accession>
<evidence type="ECO:0008006" key="3">
    <source>
        <dbReference type="Google" id="ProtNLM"/>
    </source>
</evidence>
<name>A0A8B3FBX8_PECPM</name>
<dbReference type="OrthoDB" id="9989999at2"/>
<dbReference type="KEGG" id="ppar:A8F97_10030"/>
<evidence type="ECO:0000313" key="1">
    <source>
        <dbReference type="EMBL" id="RKO75742.1"/>
    </source>
</evidence>
<reference evidence="1 2" key="1">
    <citation type="journal article" date="2018" name="BMC Genomics">
        <title>High genomic variability in the plant pathogenic bacterium Pectobacterium parmentieri deciphered from de novo assembled complete genomes.</title>
        <authorList>
            <person name="Zoledowska S."/>
            <person name="Motyka-Pomagruk A."/>
            <person name="Sledz W."/>
            <person name="Mengoni A."/>
            <person name="Lojkowska E."/>
        </authorList>
    </citation>
    <scope>NUCLEOTIDE SEQUENCE [LARGE SCALE GENOMIC DNA]</scope>
    <source>
        <strain evidence="1 2">IFB5626</strain>
    </source>
</reference>
<sequence>MNIKRAFQYGILLLSLISLSGCVIVENIKLRLEGFDVYRSSASALVYKMDNTVQYTSPMSYNVTIDRKDRYVRYLIDTGSFLVGFPMVTVEDYDKTIQKLTIFESWANEPYEQRIKTITQVQNSLPDNDPDIKTGKTDFYLFMNPSVKNNEPYLAYNRKIGYTTKVRILMDKENVGIIINELKEWRANSLLKNK</sequence>
<dbReference type="PROSITE" id="PS51257">
    <property type="entry name" value="PROKAR_LIPOPROTEIN"/>
    <property type="match status" value="1"/>
</dbReference>
<dbReference type="RefSeq" id="WP_033071289.1">
    <property type="nucleotide sequence ID" value="NZ_CP015749.1"/>
</dbReference>
<dbReference type="EMBL" id="PSZG01000001">
    <property type="protein sequence ID" value="RKO75742.1"/>
    <property type="molecule type" value="Genomic_DNA"/>
</dbReference>
<dbReference type="Proteomes" id="UP000269665">
    <property type="component" value="Unassembled WGS sequence"/>
</dbReference>
<protein>
    <recommendedName>
        <fullName evidence="3">Lipoprotein</fullName>
    </recommendedName>
</protein>
<proteinExistence type="predicted"/>